<comment type="caution">
    <text evidence="3">The sequence shown here is derived from an EMBL/GenBank/DDBJ whole genome shotgun (WGS) entry which is preliminary data.</text>
</comment>
<gene>
    <name evidence="3" type="ORF">J2Z37_000528</name>
</gene>
<dbReference type="HAMAP" id="MF_00489">
    <property type="entry name" value="UPF0178"/>
    <property type="match status" value="1"/>
</dbReference>
<protein>
    <recommendedName>
        <fullName evidence="2">UPF0178 protein J2Z37_000528</fullName>
    </recommendedName>
</protein>
<dbReference type="PANTHER" id="PTHR35146:SF1">
    <property type="entry name" value="UPF0178 PROTEIN YAII"/>
    <property type="match status" value="1"/>
</dbReference>
<evidence type="ECO:0000256" key="2">
    <source>
        <dbReference type="HAMAP-Rule" id="MF_00489"/>
    </source>
</evidence>
<dbReference type="Proteomes" id="UP001519343">
    <property type="component" value="Unassembled WGS sequence"/>
</dbReference>
<dbReference type="EMBL" id="JAGGKT010000001">
    <property type="protein sequence ID" value="MBP1930541.1"/>
    <property type="molecule type" value="Genomic_DNA"/>
</dbReference>
<reference evidence="3 4" key="1">
    <citation type="submission" date="2021-03" db="EMBL/GenBank/DDBJ databases">
        <title>Genomic Encyclopedia of Type Strains, Phase IV (KMG-IV): sequencing the most valuable type-strain genomes for metagenomic binning, comparative biology and taxonomic classification.</title>
        <authorList>
            <person name="Goeker M."/>
        </authorList>
    </citation>
    <scope>NUCLEOTIDE SEQUENCE [LARGE SCALE GENOMIC DNA]</scope>
    <source>
        <strain evidence="3 4">DSM 24738</strain>
    </source>
</reference>
<name>A0ABS4GJX6_9BACL</name>
<evidence type="ECO:0000313" key="3">
    <source>
        <dbReference type="EMBL" id="MBP1930541.1"/>
    </source>
</evidence>
<sequence length="147" mass="16398">MVIYIDADASPVKSAVIEEAAVFQLKSVFVFSFANHLTLEGEWVETVMVDRAFQSADLYIVNHAKPGDLVITDDYGLAGLILGKGCFAISSRGKEYTNENIDAMLSMRHLAQKARLAGRRTKGPKAMSSEHEYFFRNALRNILQRVL</sequence>
<comment type="similarity">
    <text evidence="1 2">Belongs to the UPF0178 family.</text>
</comment>
<keyword evidence="4" id="KW-1185">Reference proteome</keyword>
<dbReference type="InterPro" id="IPR003791">
    <property type="entry name" value="UPF0178"/>
</dbReference>
<organism evidence="3 4">
    <name type="scientific">Ammoniphilus resinae</name>
    <dbReference type="NCBI Taxonomy" id="861532"/>
    <lineage>
        <taxon>Bacteria</taxon>
        <taxon>Bacillati</taxon>
        <taxon>Bacillota</taxon>
        <taxon>Bacilli</taxon>
        <taxon>Bacillales</taxon>
        <taxon>Paenibacillaceae</taxon>
        <taxon>Aneurinibacillus group</taxon>
        <taxon>Ammoniphilus</taxon>
    </lineage>
</organism>
<evidence type="ECO:0000256" key="1">
    <source>
        <dbReference type="ARBA" id="ARBA00008522"/>
    </source>
</evidence>
<dbReference type="Pfam" id="PF02639">
    <property type="entry name" value="DUF188"/>
    <property type="match status" value="1"/>
</dbReference>
<accession>A0ABS4GJX6</accession>
<dbReference type="NCBIfam" id="NF001095">
    <property type="entry name" value="PRK00124.1"/>
    <property type="match status" value="1"/>
</dbReference>
<evidence type="ECO:0000313" key="4">
    <source>
        <dbReference type="Proteomes" id="UP001519343"/>
    </source>
</evidence>
<dbReference type="PANTHER" id="PTHR35146">
    <property type="entry name" value="UPF0178 PROTEIN YAII"/>
    <property type="match status" value="1"/>
</dbReference>
<proteinExistence type="inferred from homology"/>